<dbReference type="InterPro" id="IPR007527">
    <property type="entry name" value="Znf_SWIM"/>
</dbReference>
<keyword evidence="1" id="KW-0862">Zinc</keyword>
<dbReference type="RefSeq" id="WP_285524034.1">
    <property type="nucleotide sequence ID" value="NZ_JASNGB010000114.1"/>
</dbReference>
<keyword evidence="1" id="KW-0479">Metal-binding</keyword>
<organism evidence="3 4">
    <name type="scientific">Deinococcus rhizophilus</name>
    <dbReference type="NCBI Taxonomy" id="3049544"/>
    <lineage>
        <taxon>Bacteria</taxon>
        <taxon>Thermotogati</taxon>
        <taxon>Deinococcota</taxon>
        <taxon>Deinococci</taxon>
        <taxon>Deinococcales</taxon>
        <taxon>Deinococcaceae</taxon>
        <taxon>Deinococcus</taxon>
    </lineage>
</organism>
<protein>
    <submittedName>
        <fullName evidence="3">SWIM zinc finger family protein</fullName>
    </submittedName>
</protein>
<keyword evidence="1" id="KW-0863">Zinc-finger</keyword>
<feature type="domain" description="SWIM-type" evidence="2">
    <location>
        <begin position="52"/>
        <end position="86"/>
    </location>
</feature>
<name>A0ABT7JIA7_9DEIO</name>
<evidence type="ECO:0000313" key="3">
    <source>
        <dbReference type="EMBL" id="MDL2344804.1"/>
    </source>
</evidence>
<evidence type="ECO:0000256" key="1">
    <source>
        <dbReference type="PROSITE-ProRule" id="PRU00325"/>
    </source>
</evidence>
<gene>
    <name evidence="3" type="ORF">QOL99_11670</name>
</gene>
<dbReference type="EMBL" id="JASNGB010000114">
    <property type="protein sequence ID" value="MDL2344804.1"/>
    <property type="molecule type" value="Genomic_DNA"/>
</dbReference>
<comment type="caution">
    <text evidence="3">The sequence shown here is derived from an EMBL/GenBank/DDBJ whole genome shotgun (WGS) entry which is preliminary data.</text>
</comment>
<evidence type="ECO:0000259" key="2">
    <source>
        <dbReference type="PROSITE" id="PS50966"/>
    </source>
</evidence>
<proteinExistence type="predicted"/>
<accession>A0ABT7JIA7</accession>
<keyword evidence="4" id="KW-1185">Reference proteome</keyword>
<dbReference type="PROSITE" id="PS50966">
    <property type="entry name" value="ZF_SWIM"/>
    <property type="match status" value="1"/>
</dbReference>
<dbReference type="Pfam" id="PF04434">
    <property type="entry name" value="SWIM"/>
    <property type="match status" value="1"/>
</dbReference>
<reference evidence="3 4" key="1">
    <citation type="submission" date="2023-05" db="EMBL/GenBank/DDBJ databases">
        <authorList>
            <person name="Gao F."/>
        </authorList>
    </citation>
    <scope>NUCLEOTIDE SEQUENCE [LARGE SCALE GENOMIC DNA]</scope>
    <source>
        <strain evidence="3 4">MIMF12</strain>
    </source>
</reference>
<dbReference type="Proteomes" id="UP001302059">
    <property type="component" value="Unassembled WGS sequence"/>
</dbReference>
<evidence type="ECO:0000313" key="4">
    <source>
        <dbReference type="Proteomes" id="UP001302059"/>
    </source>
</evidence>
<sequence>MSFTPAELLRHVSGKVRERARDLVGEVERRERRERQGDVIRARVQGSRPAPYRVRTDLKKGEVTCSCPDEHNAICKHAAATLLVFMDDPASFVPAAPPRRLPALTGLGEADVERLLDRLHDLHPDVVLDWARELTHQAEEEEWE</sequence>